<proteinExistence type="predicted"/>
<dbReference type="GO" id="GO:0016020">
    <property type="term" value="C:membrane"/>
    <property type="evidence" value="ECO:0007669"/>
    <property type="project" value="InterPro"/>
</dbReference>
<dbReference type="AlphaFoldDB" id="A0A078KS69"/>
<name>A0A078KS69_9GAMM</name>
<evidence type="ECO:0000313" key="3">
    <source>
        <dbReference type="EMBL" id="CDZ75817.1"/>
    </source>
</evidence>
<feature type="transmembrane region" description="Helical" evidence="1">
    <location>
        <begin position="122"/>
        <end position="140"/>
    </location>
</feature>
<dbReference type="EMBL" id="CCSB01000001">
    <property type="protein sequence ID" value="CDZ75817.1"/>
    <property type="molecule type" value="Genomic_DNA"/>
</dbReference>
<protein>
    <submittedName>
        <fullName evidence="3">EamA-like transporter family protein</fullName>
    </submittedName>
</protein>
<dbReference type="eggNOG" id="ENOG502ZK87">
    <property type="taxonomic scope" value="Bacteria"/>
</dbReference>
<keyword evidence="1" id="KW-1133">Transmembrane helix</keyword>
<feature type="transmembrane region" description="Helical" evidence="1">
    <location>
        <begin position="94"/>
        <end position="115"/>
    </location>
</feature>
<reference evidence="3 4" key="1">
    <citation type="submission" date="2014-06" db="EMBL/GenBank/DDBJ databases">
        <authorList>
            <person name="Urmite Genomes Urmite Genomes"/>
        </authorList>
    </citation>
    <scope>NUCLEOTIDE SEQUENCE [LARGE SCALE GENOMIC DNA]</scope>
</reference>
<evidence type="ECO:0000259" key="2">
    <source>
        <dbReference type="Pfam" id="PF00892"/>
    </source>
</evidence>
<feature type="transmembrane region" description="Helical" evidence="1">
    <location>
        <begin position="30"/>
        <end position="53"/>
    </location>
</feature>
<keyword evidence="1" id="KW-0472">Membrane</keyword>
<accession>A0A078KS69</accession>
<dbReference type="InterPro" id="IPR000620">
    <property type="entry name" value="EamA_dom"/>
</dbReference>
<keyword evidence="1" id="KW-0812">Transmembrane</keyword>
<sequence>MWFVYAVLASILWGLNYTLAEKILDRISPISLITIEVWIGAILFTAISYFTTLKKDLAILASDHYILWLTIVEALVVLIAGFFIVASIHLKNATVAGIIELTYPLFIIFFTWFLFSEIHVNSSVIIGGLLIFLGVLIISLA</sequence>
<organism evidence="3 4">
    <name type="scientific">Legionella massiliensis</name>
    <dbReference type="NCBI Taxonomy" id="1034943"/>
    <lineage>
        <taxon>Bacteria</taxon>
        <taxon>Pseudomonadati</taxon>
        <taxon>Pseudomonadota</taxon>
        <taxon>Gammaproteobacteria</taxon>
        <taxon>Legionellales</taxon>
        <taxon>Legionellaceae</taxon>
        <taxon>Legionella</taxon>
    </lineage>
</organism>
<dbReference type="SUPFAM" id="SSF103481">
    <property type="entry name" value="Multidrug resistance efflux transporter EmrE"/>
    <property type="match status" value="1"/>
</dbReference>
<dbReference type="Pfam" id="PF00892">
    <property type="entry name" value="EamA"/>
    <property type="match status" value="1"/>
</dbReference>
<evidence type="ECO:0000313" key="4">
    <source>
        <dbReference type="Proteomes" id="UP000044071"/>
    </source>
</evidence>
<feature type="transmembrane region" description="Helical" evidence="1">
    <location>
        <begin position="65"/>
        <end position="88"/>
    </location>
</feature>
<gene>
    <name evidence="3" type="ORF">BN59_00076</name>
</gene>
<evidence type="ECO:0000256" key="1">
    <source>
        <dbReference type="SAM" id="Phobius"/>
    </source>
</evidence>
<keyword evidence="4" id="KW-1185">Reference proteome</keyword>
<dbReference type="OrthoDB" id="5568153at2"/>
<dbReference type="RefSeq" id="WP_043872459.1">
    <property type="nucleotide sequence ID" value="NZ_CCVW01000001.1"/>
</dbReference>
<dbReference type="STRING" id="1034943.BN59_00076"/>
<dbReference type="Proteomes" id="UP000044071">
    <property type="component" value="Unassembled WGS sequence"/>
</dbReference>
<feature type="domain" description="EamA" evidence="2">
    <location>
        <begin position="2"/>
        <end position="139"/>
    </location>
</feature>
<dbReference type="InterPro" id="IPR037185">
    <property type="entry name" value="EmrE-like"/>
</dbReference>